<sequence length="122" mass="13192">MRCVSVNLRFGKEAAAGLSVLVYDKTGRMLAGASSDPTGQAQVCLARTQYPHHFTITGMGFRQVDQPWPLTSTAYNVQLAATLGPAYHAGTRLSFRVLQQSATKLVLQQQADTITLAADLRP</sequence>
<organism evidence="1 2">
    <name type="scientific">Hymenobacter sedentarius</name>
    <dbReference type="NCBI Taxonomy" id="1411621"/>
    <lineage>
        <taxon>Bacteria</taxon>
        <taxon>Pseudomonadati</taxon>
        <taxon>Bacteroidota</taxon>
        <taxon>Cytophagia</taxon>
        <taxon>Cytophagales</taxon>
        <taxon>Hymenobacteraceae</taxon>
        <taxon>Hymenobacter</taxon>
    </lineage>
</organism>
<name>A0A0U4BJX0_9BACT</name>
<protein>
    <recommendedName>
        <fullName evidence="3">Carboxypeptidase regulatory-like domain-containing protein</fullName>
    </recommendedName>
</protein>
<dbReference type="EMBL" id="CP013909">
    <property type="protein sequence ID" value="ALW86859.1"/>
    <property type="molecule type" value="Genomic_DNA"/>
</dbReference>
<keyword evidence="2" id="KW-1185">Reference proteome</keyword>
<dbReference type="AlphaFoldDB" id="A0A0U4BJX0"/>
<evidence type="ECO:0000313" key="2">
    <source>
        <dbReference type="Proteomes" id="UP000059542"/>
    </source>
</evidence>
<evidence type="ECO:0000313" key="1">
    <source>
        <dbReference type="EMBL" id="ALW86859.1"/>
    </source>
</evidence>
<dbReference type="KEGG" id="hyg:AUC43_18320"/>
<accession>A0A0U4BJX0</accession>
<proteinExistence type="predicted"/>
<reference evidence="1 2" key="1">
    <citation type="submission" date="2015-12" db="EMBL/GenBank/DDBJ databases">
        <authorList>
            <person name="Shamseldin A."/>
            <person name="Moawad H."/>
            <person name="Abd El-Rahim W.M."/>
            <person name="Sadowsky M.J."/>
        </authorList>
    </citation>
    <scope>NUCLEOTIDE SEQUENCE [LARGE SCALE GENOMIC DNA]</scope>
    <source>
        <strain evidence="1 2">DG5B</strain>
    </source>
</reference>
<dbReference type="Proteomes" id="UP000059542">
    <property type="component" value="Chromosome"/>
</dbReference>
<evidence type="ECO:0008006" key="3">
    <source>
        <dbReference type="Google" id="ProtNLM"/>
    </source>
</evidence>
<gene>
    <name evidence="1" type="ORF">AUC43_18320</name>
</gene>